<name>A0A830HZJ4_9CHLO</name>
<keyword evidence="2" id="KW-1185">Reference proteome</keyword>
<dbReference type="Gene3D" id="3.30.450.20">
    <property type="entry name" value="PAS domain"/>
    <property type="match status" value="1"/>
</dbReference>
<organism evidence="1 2">
    <name type="scientific">Pycnococcus provasolii</name>
    <dbReference type="NCBI Taxonomy" id="41880"/>
    <lineage>
        <taxon>Eukaryota</taxon>
        <taxon>Viridiplantae</taxon>
        <taxon>Chlorophyta</taxon>
        <taxon>Pseudoscourfieldiophyceae</taxon>
        <taxon>Pseudoscourfieldiales</taxon>
        <taxon>Pycnococcaceae</taxon>
        <taxon>Pycnococcus</taxon>
    </lineage>
</organism>
<proteinExistence type="predicted"/>
<gene>
    <name evidence="1" type="ORF">PPROV_000899100</name>
</gene>
<evidence type="ECO:0000313" key="2">
    <source>
        <dbReference type="Proteomes" id="UP000660262"/>
    </source>
</evidence>
<dbReference type="EMBL" id="BNJQ01000028">
    <property type="protein sequence ID" value="GHP10259.1"/>
    <property type="molecule type" value="Genomic_DNA"/>
</dbReference>
<reference evidence="1" key="1">
    <citation type="submission" date="2020-10" db="EMBL/GenBank/DDBJ databases">
        <title>Unveiling of a novel bifunctional photoreceptor, Dualchrome1, isolated from a cosmopolitan green alga.</title>
        <authorList>
            <person name="Suzuki S."/>
            <person name="Kawachi M."/>
        </authorList>
    </citation>
    <scope>NUCLEOTIDE SEQUENCE</scope>
    <source>
        <strain evidence="1">NIES 2893</strain>
    </source>
</reference>
<sequence length="146" mass="15881">MRSAGLQVPPKALVTSVVADVEVQGLDSVLRELNNPNSTQYRNTSGASMVFVVAFNGTILSGAEFPSFVGRSVQELVDSNLQLGNLISGDEYHERSKKAAMTPGGGWMEYPWITPDGMEFTKVSYLSQPIANTDVYIGSGYELERK</sequence>
<accession>A0A830HZJ4</accession>
<dbReference type="AlphaFoldDB" id="A0A830HZJ4"/>
<evidence type="ECO:0000313" key="1">
    <source>
        <dbReference type="EMBL" id="GHP10259.1"/>
    </source>
</evidence>
<protein>
    <submittedName>
        <fullName evidence="1">Uncharacterized protein</fullName>
    </submittedName>
</protein>
<comment type="caution">
    <text evidence="1">The sequence shown here is derived from an EMBL/GenBank/DDBJ whole genome shotgun (WGS) entry which is preliminary data.</text>
</comment>
<dbReference type="Proteomes" id="UP000660262">
    <property type="component" value="Unassembled WGS sequence"/>
</dbReference>